<dbReference type="EMBL" id="CP098747">
    <property type="protein sequence ID" value="USG60558.1"/>
    <property type="molecule type" value="Genomic_DNA"/>
</dbReference>
<organism evidence="3 4">
    <name type="scientific">Sneathiella marina</name>
    <dbReference type="NCBI Taxonomy" id="2950108"/>
    <lineage>
        <taxon>Bacteria</taxon>
        <taxon>Pseudomonadati</taxon>
        <taxon>Pseudomonadota</taxon>
        <taxon>Alphaproteobacteria</taxon>
        <taxon>Sneathiellales</taxon>
        <taxon>Sneathiellaceae</taxon>
        <taxon>Sneathiella</taxon>
    </lineage>
</organism>
<protein>
    <submittedName>
        <fullName evidence="3">Glutathione S-transferase family protein</fullName>
    </submittedName>
</protein>
<evidence type="ECO:0000259" key="2">
    <source>
        <dbReference type="PROSITE" id="PS50405"/>
    </source>
</evidence>
<evidence type="ECO:0000313" key="4">
    <source>
        <dbReference type="Proteomes" id="UP001056291"/>
    </source>
</evidence>
<dbReference type="RefSeq" id="WP_251933439.1">
    <property type="nucleotide sequence ID" value="NZ_CP098747.1"/>
</dbReference>
<keyword evidence="4" id="KW-1185">Reference proteome</keyword>
<dbReference type="CDD" id="cd00299">
    <property type="entry name" value="GST_C_family"/>
    <property type="match status" value="1"/>
</dbReference>
<dbReference type="InterPro" id="IPR036282">
    <property type="entry name" value="Glutathione-S-Trfase_C_sf"/>
</dbReference>
<dbReference type="InterPro" id="IPR050983">
    <property type="entry name" value="GST_Omega/HSP26"/>
</dbReference>
<dbReference type="InterPro" id="IPR036249">
    <property type="entry name" value="Thioredoxin-like_sf"/>
</dbReference>
<dbReference type="InterPro" id="IPR010987">
    <property type="entry name" value="Glutathione-S-Trfase_C-like"/>
</dbReference>
<dbReference type="PROSITE" id="PS50404">
    <property type="entry name" value="GST_NTER"/>
    <property type="match status" value="1"/>
</dbReference>
<dbReference type="Gene3D" id="1.20.1050.10">
    <property type="match status" value="1"/>
</dbReference>
<proteinExistence type="predicted"/>
<feature type="domain" description="GST N-terminal" evidence="1">
    <location>
        <begin position="2"/>
        <end position="80"/>
    </location>
</feature>
<dbReference type="Pfam" id="PF13409">
    <property type="entry name" value="GST_N_2"/>
    <property type="match status" value="1"/>
</dbReference>
<dbReference type="SFLD" id="SFLDG00358">
    <property type="entry name" value="Main_(cytGST)"/>
    <property type="match status" value="1"/>
</dbReference>
<accession>A0ABY4W0E7</accession>
<evidence type="ECO:0000259" key="1">
    <source>
        <dbReference type="PROSITE" id="PS50404"/>
    </source>
</evidence>
<dbReference type="SFLD" id="SFLDS00019">
    <property type="entry name" value="Glutathione_Transferase_(cytos"/>
    <property type="match status" value="1"/>
</dbReference>
<dbReference type="Proteomes" id="UP001056291">
    <property type="component" value="Chromosome"/>
</dbReference>
<dbReference type="InterPro" id="IPR040079">
    <property type="entry name" value="Glutathione_S-Trfase"/>
</dbReference>
<dbReference type="Gene3D" id="3.40.30.10">
    <property type="entry name" value="Glutaredoxin"/>
    <property type="match status" value="1"/>
</dbReference>
<name>A0ABY4W0E7_9PROT</name>
<dbReference type="PANTHER" id="PTHR43968:SF6">
    <property type="entry name" value="GLUTATHIONE S-TRANSFERASE OMEGA"/>
    <property type="match status" value="1"/>
</dbReference>
<dbReference type="InterPro" id="IPR004045">
    <property type="entry name" value="Glutathione_S-Trfase_N"/>
</dbReference>
<sequence>MSDLQLISHPLCPYVQRAVIVLTEKNMDHQRTYIDLADKPDWFAPISPLGRVPILKTAGTVLFESQVIAEYLDEITPLSLHPEDPLQKARHRSWIEFGSETLGAIAGFYTAKDAAAFDKKRQALREKFARIEPEITGPFFDGNRFHLIDGVWGPLFRYLDSFDDIADFGFLQDLKKTTAWRSLLSTRPSIVTAVPDGYPARLKTFLKNRNSYLSGLMG</sequence>
<gene>
    <name evidence="3" type="ORF">NBZ79_15435</name>
</gene>
<evidence type="ECO:0000313" key="3">
    <source>
        <dbReference type="EMBL" id="USG60558.1"/>
    </source>
</evidence>
<dbReference type="SUPFAM" id="SSF52833">
    <property type="entry name" value="Thioredoxin-like"/>
    <property type="match status" value="1"/>
</dbReference>
<dbReference type="SUPFAM" id="SSF47616">
    <property type="entry name" value="GST C-terminal domain-like"/>
    <property type="match status" value="1"/>
</dbReference>
<dbReference type="PANTHER" id="PTHR43968">
    <property type="match status" value="1"/>
</dbReference>
<dbReference type="PROSITE" id="PS50405">
    <property type="entry name" value="GST_CTER"/>
    <property type="match status" value="1"/>
</dbReference>
<reference evidence="3" key="1">
    <citation type="submission" date="2022-06" db="EMBL/GenBank/DDBJ databases">
        <title>Sneathiella actinostolidae sp. nov., isolated from a sea anemonein the Western Pacific Ocean.</title>
        <authorList>
            <person name="Wei M.J."/>
        </authorList>
    </citation>
    <scope>NUCLEOTIDE SEQUENCE</scope>
    <source>
        <strain evidence="3">PHK-P5</strain>
    </source>
</reference>
<feature type="domain" description="GST C-terminal" evidence="2">
    <location>
        <begin position="84"/>
        <end position="206"/>
    </location>
</feature>